<proteinExistence type="predicted"/>
<dbReference type="PRINTS" id="PR00759">
    <property type="entry name" value="BASICPTASE"/>
</dbReference>
<dbReference type="InterPro" id="IPR036857">
    <property type="entry name" value="Thyroglobulin_1_sf"/>
</dbReference>
<evidence type="ECO:0000256" key="4">
    <source>
        <dbReference type="PROSITE-ProRule" id="PRU00500"/>
    </source>
</evidence>
<feature type="domain" description="BPTI/Kunitz inhibitor" evidence="7">
    <location>
        <begin position="289"/>
        <end position="339"/>
    </location>
</feature>
<feature type="compositionally biased region" description="Polar residues" evidence="5">
    <location>
        <begin position="110"/>
        <end position="133"/>
    </location>
</feature>
<dbReference type="CDD" id="cd00191">
    <property type="entry name" value="TY"/>
    <property type="match status" value="1"/>
</dbReference>
<reference evidence="10" key="2">
    <citation type="submission" date="2015-08" db="UniProtKB">
        <authorList>
            <consortium name="WormBaseParasite"/>
        </authorList>
    </citation>
    <scope>IDENTIFICATION</scope>
</reference>
<protein>
    <submittedName>
        <fullName evidence="10">Kunitz-type protease inhibitor 3 (inferred by orthology to a human protein)</fullName>
    </submittedName>
</protein>
<feature type="domain" description="BPTI/Kunitz inhibitor" evidence="7">
    <location>
        <begin position="1584"/>
        <end position="1634"/>
    </location>
</feature>
<dbReference type="STRING" id="75913.A0A0K0FYW6"/>
<dbReference type="Proteomes" id="UP000035680">
    <property type="component" value="Unassembled WGS sequence"/>
</dbReference>
<evidence type="ECO:0000256" key="1">
    <source>
        <dbReference type="ARBA" id="ARBA00022690"/>
    </source>
</evidence>
<dbReference type="SUPFAM" id="SSF57610">
    <property type="entry name" value="Thyroglobulin type-1 domain"/>
    <property type="match status" value="1"/>
</dbReference>
<dbReference type="WBParaSite" id="SVE_1764300.1">
    <property type="protein sequence ID" value="SVE_1764300.1"/>
    <property type="gene ID" value="SVE_1764300"/>
</dbReference>
<dbReference type="InterPro" id="IPR000716">
    <property type="entry name" value="Thyroglobulin_1"/>
</dbReference>
<feature type="region of interest" description="Disordered" evidence="5">
    <location>
        <begin position="1545"/>
        <end position="1571"/>
    </location>
</feature>
<name>A0A0K0FYW6_STRVS</name>
<dbReference type="InterPro" id="IPR050098">
    <property type="entry name" value="TFPI/VKTCI-like"/>
</dbReference>
<dbReference type="InterPro" id="IPR006150">
    <property type="entry name" value="Cys_repeat_1"/>
</dbReference>
<feature type="chain" id="PRO_5005330344" evidence="6">
    <location>
        <begin position="21"/>
        <end position="2772"/>
    </location>
</feature>
<dbReference type="CDD" id="cd00109">
    <property type="entry name" value="Kunitz-type"/>
    <property type="match status" value="8"/>
</dbReference>
<feature type="domain" description="Thyroglobulin type-1" evidence="8">
    <location>
        <begin position="139"/>
        <end position="199"/>
    </location>
</feature>
<dbReference type="Pfam" id="PF00086">
    <property type="entry name" value="Thyroglobulin_1"/>
    <property type="match status" value="1"/>
</dbReference>
<feature type="region of interest" description="Disordered" evidence="5">
    <location>
        <begin position="2599"/>
        <end position="2636"/>
    </location>
</feature>
<keyword evidence="9" id="KW-1185">Reference proteome</keyword>
<evidence type="ECO:0000256" key="5">
    <source>
        <dbReference type="SAM" id="MobiDB-lite"/>
    </source>
</evidence>
<feature type="domain" description="BPTI/Kunitz inhibitor" evidence="7">
    <location>
        <begin position="406"/>
        <end position="456"/>
    </location>
</feature>
<keyword evidence="6" id="KW-0732">Signal</keyword>
<dbReference type="Gene3D" id="4.10.410.10">
    <property type="entry name" value="Pancreatic trypsin inhibitor Kunitz domain"/>
    <property type="match status" value="10"/>
</dbReference>
<dbReference type="PANTHER" id="PTHR10083">
    <property type="entry name" value="KUNITZ-TYPE PROTEASE INHIBITOR-RELATED"/>
    <property type="match status" value="1"/>
</dbReference>
<keyword evidence="3 4" id="KW-1015">Disulfide bond</keyword>
<feature type="domain" description="BPTI/Kunitz inhibitor" evidence="7">
    <location>
        <begin position="756"/>
        <end position="806"/>
    </location>
</feature>
<dbReference type="InterPro" id="IPR020901">
    <property type="entry name" value="Prtase_inh_Kunz-CS"/>
</dbReference>
<feature type="signal peptide" evidence="6">
    <location>
        <begin position="1"/>
        <end position="20"/>
    </location>
</feature>
<dbReference type="Pfam" id="PF00014">
    <property type="entry name" value="Kunitz_BPTI"/>
    <property type="match status" value="10"/>
</dbReference>
<feature type="disulfide bond" evidence="4">
    <location>
        <begin position="168"/>
        <end position="175"/>
    </location>
</feature>
<evidence type="ECO:0000313" key="10">
    <source>
        <dbReference type="WBParaSite" id="SVE_1764300.1"/>
    </source>
</evidence>
<evidence type="ECO:0000256" key="6">
    <source>
        <dbReference type="SAM" id="SignalP"/>
    </source>
</evidence>
<dbReference type="SMR" id="A0A0K0FYW6"/>
<evidence type="ECO:0000256" key="2">
    <source>
        <dbReference type="ARBA" id="ARBA00022900"/>
    </source>
</evidence>
<keyword evidence="1" id="KW-0646">Protease inhibitor</keyword>
<dbReference type="SMART" id="SM00131">
    <property type="entry name" value="KU"/>
    <property type="match status" value="10"/>
</dbReference>
<feature type="region of interest" description="Disordered" evidence="5">
    <location>
        <begin position="108"/>
        <end position="133"/>
    </location>
</feature>
<feature type="domain" description="BPTI/Kunitz inhibitor" evidence="7">
    <location>
        <begin position="1650"/>
        <end position="1700"/>
    </location>
</feature>
<dbReference type="InterPro" id="IPR036880">
    <property type="entry name" value="Kunitz_BPTI_sf"/>
</dbReference>
<dbReference type="Pfam" id="PF14625">
    <property type="entry name" value="Lustrin_cystein"/>
    <property type="match status" value="2"/>
</dbReference>
<feature type="domain" description="BPTI/Kunitz inhibitor" evidence="7">
    <location>
        <begin position="2363"/>
        <end position="2413"/>
    </location>
</feature>
<dbReference type="SMART" id="SM00211">
    <property type="entry name" value="TY"/>
    <property type="match status" value="1"/>
</dbReference>
<keyword evidence="2" id="KW-0722">Serine protease inhibitor</keyword>
<dbReference type="PANTHER" id="PTHR10083:SF374">
    <property type="entry name" value="BPTI_KUNITZ INHIBITOR DOMAIN-CONTAINING PROTEIN"/>
    <property type="match status" value="1"/>
</dbReference>
<feature type="domain" description="BPTI/Kunitz inhibitor" evidence="7">
    <location>
        <begin position="539"/>
        <end position="589"/>
    </location>
</feature>
<accession>A0A0K0FYW6</accession>
<dbReference type="Gene3D" id="4.10.800.10">
    <property type="entry name" value="Thyroglobulin type-1"/>
    <property type="match status" value="1"/>
</dbReference>
<dbReference type="PROSITE" id="PS51162">
    <property type="entry name" value="THYROGLOBULIN_1_2"/>
    <property type="match status" value="1"/>
</dbReference>
<evidence type="ECO:0000259" key="7">
    <source>
        <dbReference type="PROSITE" id="PS50279"/>
    </source>
</evidence>
<dbReference type="InterPro" id="IPR002223">
    <property type="entry name" value="Kunitz_BPTI"/>
</dbReference>
<feature type="domain" description="BPTI/Kunitz inhibitor" evidence="7">
    <location>
        <begin position="476"/>
        <end position="526"/>
    </location>
</feature>
<feature type="region of interest" description="Disordered" evidence="5">
    <location>
        <begin position="706"/>
        <end position="729"/>
    </location>
</feature>
<reference evidence="9" key="1">
    <citation type="submission" date="2014-07" db="EMBL/GenBank/DDBJ databases">
        <authorList>
            <person name="Martin A.A"/>
            <person name="De Silva N."/>
        </authorList>
    </citation>
    <scope>NUCLEOTIDE SEQUENCE</scope>
</reference>
<dbReference type="SUPFAM" id="SSF57362">
    <property type="entry name" value="BPTI-like"/>
    <property type="match status" value="10"/>
</dbReference>
<feature type="compositionally biased region" description="Basic and acidic residues" evidence="5">
    <location>
        <begin position="2606"/>
        <end position="2615"/>
    </location>
</feature>
<dbReference type="SMART" id="SM00289">
    <property type="entry name" value="WR1"/>
    <property type="match status" value="3"/>
</dbReference>
<sequence length="2772" mass="311623">MKRSLALFIVSILLISYIRCLDVDPCKRQPFRGRCPVSGNGIQARSQFVLRYYLRNGECVSYPYGHCANDENEPKLFRYKEECQEVCIGKRENESTNRNDKDSLVRFAPTKTTTPGSMRNEETYQTNKPLDASSSPKILSECEKQRIDNKNAFKLECDSDGSYKQLQCNAEKQECFCVDENGKEIPYSRSLPTGVAPDCNAILTAERKLFNKCTGKSVYGPCKANLSRWYFDEIENKCKLFQYSGCGSNGNNYENELACIDRCIPKKAITSSEDESHTTTSQIDRNTVCSLPKERGPCERYDLRFYFNKDLNECKYFFYGGCEGNANNFLKVEDCEATCGGKSSQIKELPPKNPMNVTPEPKIFHTVQNKETHLQTIQSKETHFQTTFSPKQIPTTTEYPFTENRCLPPKDSGNCNGNFARWYWNNENKICETFSYTGCGGNSNNFANREECLSVCHINAVSKDEKTETLDPFDVCSHKIDPGECGGNFLRWAFDKKTKSCVKMFYTGCQGNGNNFATEDDCARKCIPGRKPPQQSSACFHPIDVGDCDGVFPRFGYDRNTNECKQYTYSGCNGSPNNFGTYQDCAEACIRTPCPPMASCDLSRCHVMHDSNGCPSCNCPPINHKNPIINPPPLPIPTLHNNNCPIVDVASCLEPCMIFFNRVGCQECVCPKIPTTEKPQIRLPTNLGSPVIKNDIRPLDTLKTQEPKVEEETTTFQPSTRPLPVLPKKNEEDVNSINNGFLSNSLTFKDVVGDKCTLPVDPGPCKDFIERWYFNINTGICEPFKFGGCGGSKNHFFTRHECEVHCARFSNFTPLAYIKSIATPQPNIIKPPPLPILHSQNTFNNVIPIPPKIIIKPFIKNNKVNDITLKNNNSEKVNGESNNFNKSSIPTSTYLKIPMVVGVIKKIQKEEEKRPVDIVEENDSEETIEIKQQLVSRGVWIPESMVTKNKNIITTSINPPIEKSTPMSNRDITSTVKVNLPDQSLEILGNPYNRLMWIKDINTKTGVINKIKPEEIRPPFNGAIGSIMWVKRWNHKLQKYELINPNQYTFEEYQRRLKLESNDNLQTVKSSSTANFIPRWTTSIPNIIENSHQFESLPKIGENIPRVEAFDNQVSTNTPQKKKPLMDNFATISFDNNITPNQNPLLIPTPEQFSLNTINSGQKPIIINDNGISNKTNDNSQVMWINVWNEETQKKEIIGISKDLLQKSTTRIVLESVTLAPGKVLKPPTNENISPLLIRNQTSNEKEIVSNFINNYEKGQKKANINKVTIFTTPSESTTISTSQQILIDNDDIDSTNSILLNNNKEPYLSEIDVSKMNLTISSEKFTTKPATTIDVKDYKPAIFATKIPDISPLVTIFEELIIADDSIYYKTPSTEKEKVFENHESTTTFLSENRQAFTEKPAIIYQIPLNKSEIPNLLTENIQNDNGKTEQFEELTTKISKVLVDDVSVESKETIKEEVLTTEHSKPSTIDISFENTTPNENNDIKLDTQTYKPTSTVYIKSLPFVKDYKSLNIENVKIDNLIVSRTSTDAPFIEFTEGLSTKQSTVPQQTRPTQKKIIKPQNDNSQLSRPLKQSAEEIVDICNLPADAGHCFNYIPRWYFNSQKGKCEQFSYGSCGGNKNNFFDRNSCEAKCSSVILPKVFPSLPKECTFERDEGFGGQYHPKYYFNFRNLHCEQMIYQGQGGNGNRFDNKIKCENKCIRRIREEEEDIIKPLPVQQKPKFVPLPKDGENWEKEISSNLLNNNVKGIKIAESVDNQGKTGRPLPIQVIKTENSQLNVSVPSLESYQQQYNAREYQTKEDVSTTENHFSNVKVQSTIVPDNGGYPEMSLVPSQSTQATTISQNAPSSTTIRYETVESTSEKEVKPLTTEIESTSYEIETTTVFRNAVTEIEKAVDEIKTSESNILTLSTRSPISISRIGFETKEPSNEVRLNTVPTIKVVTYTDTPTTDKQTLPTISTFESSNTYSESTSVGNVESELLTESQTKPSKTQSQTEPTISFSAETPTQIQAKSPTETYIQPQTNIVTQTQPTTTTEIEGVPKKITEFVETVSSSTLPINIPSSVNIGANLTVQAGSSPSISETKIISKITEIEDITTEDRSIKKLDIRPISPTSTIKDLSTETTTDKTTIKLETPTTSKQLVPDQPIEDDKDLLESQEFMKKDAIENKDEYKADKLTEKIINKVPKEQLPIVKESPDPKIDYQNRGGNVMNGIANQQINKDTQTMEELSPTINPRIPVCPNKKSALLDRIGNPLSCLPGKRPCPDKSSCIYNGVNFYCCPSPEDPYDHHVFGGYNGEEIKNGYKPLTKTLNIFSIVNNEPIKRAKRDSMGLENVYKSLRFEGAPIKQVSRANRLHVNGKMLPICSLEVERGNCGENHVRYFYDARIDQCRMFHYSGCQGNGNNFATQIDCERICKIEDSGNSKISKEQKSFNDICGEGKMPFGGENPLVCGNENDSIGCPVGYTCRKEAPFICCPKVIEDVDDSNQLTIKDIIAKKNSKDTRFAPQTNAPYNPYKSNLPRLRTQSGIVIASSSNICPDGSDSLKEVTTGKPVDCGTGGDGHPLCPIGYYCSMDSFTNSRLCCQLGSIGTKLHAPVNESPFINQKKTNSKELTRKQELPVNDDLPSTTPQSPKPLPIAIPSIKEKKNNLKEYDHMMIKPVNKGNNQNEILLEENPKLLVDTHETNLKHTDDSSILMVDEIAMIEPKKVIDKNACHVSPSEGRGCREDEPMPRTNLQYFYSLKDKKCKLFFYRGCGGSVNRFESKKACEALCMMD</sequence>
<evidence type="ECO:0000313" key="9">
    <source>
        <dbReference type="Proteomes" id="UP000035680"/>
    </source>
</evidence>
<feature type="compositionally biased region" description="Polar residues" evidence="5">
    <location>
        <begin position="1545"/>
        <end position="1554"/>
    </location>
</feature>
<evidence type="ECO:0000256" key="3">
    <source>
        <dbReference type="ARBA" id="ARBA00023157"/>
    </source>
</evidence>
<comment type="caution">
    <text evidence="4">Lacks conserved residue(s) required for the propagation of feature annotation.</text>
</comment>
<dbReference type="FunFam" id="4.10.410.10:FF:000020">
    <property type="entry name" value="Collagen, type VI, alpha 3"/>
    <property type="match status" value="2"/>
</dbReference>
<feature type="domain" description="BPTI/Kunitz inhibitor" evidence="7">
    <location>
        <begin position="213"/>
        <end position="263"/>
    </location>
</feature>
<dbReference type="GO" id="GO:0005615">
    <property type="term" value="C:extracellular space"/>
    <property type="evidence" value="ECO:0007669"/>
    <property type="project" value="TreeGrafter"/>
</dbReference>
<feature type="region of interest" description="Disordered" evidence="5">
    <location>
        <begin position="1962"/>
        <end position="1996"/>
    </location>
</feature>
<dbReference type="PROSITE" id="PS50279">
    <property type="entry name" value="BPTI_KUNITZ_2"/>
    <property type="match status" value="10"/>
</dbReference>
<organism evidence="9 10">
    <name type="scientific">Strongyloides venezuelensis</name>
    <name type="common">Threadworm</name>
    <dbReference type="NCBI Taxonomy" id="75913"/>
    <lineage>
        <taxon>Eukaryota</taxon>
        <taxon>Metazoa</taxon>
        <taxon>Ecdysozoa</taxon>
        <taxon>Nematoda</taxon>
        <taxon>Chromadorea</taxon>
        <taxon>Rhabditida</taxon>
        <taxon>Tylenchina</taxon>
        <taxon>Panagrolaimomorpha</taxon>
        <taxon>Strongyloidoidea</taxon>
        <taxon>Strongyloididae</taxon>
        <taxon>Strongyloides</taxon>
    </lineage>
</organism>
<dbReference type="GO" id="GO:0004867">
    <property type="term" value="F:serine-type endopeptidase inhibitor activity"/>
    <property type="evidence" value="ECO:0007669"/>
    <property type="project" value="UniProtKB-KW"/>
</dbReference>
<evidence type="ECO:0000259" key="8">
    <source>
        <dbReference type="PROSITE" id="PS51162"/>
    </source>
</evidence>
<feature type="domain" description="BPTI/Kunitz inhibitor" evidence="7">
    <location>
        <begin position="2712"/>
        <end position="2769"/>
    </location>
</feature>
<dbReference type="PROSITE" id="PS00280">
    <property type="entry name" value="BPTI_KUNITZ_1"/>
    <property type="match status" value="6"/>
</dbReference>
<dbReference type="InterPro" id="IPR028150">
    <property type="entry name" value="Lustrin_cystein"/>
</dbReference>